<dbReference type="AlphaFoldDB" id="A0A0F9WDE7"/>
<gene>
    <name evidence="1" type="ORF">LCGC14_0372790</name>
</gene>
<reference evidence="1" key="1">
    <citation type="journal article" date="2015" name="Nature">
        <title>Complex archaea that bridge the gap between prokaryotes and eukaryotes.</title>
        <authorList>
            <person name="Spang A."/>
            <person name="Saw J.H."/>
            <person name="Jorgensen S.L."/>
            <person name="Zaremba-Niedzwiedzka K."/>
            <person name="Martijn J."/>
            <person name="Lind A.E."/>
            <person name="van Eijk R."/>
            <person name="Schleper C."/>
            <person name="Guy L."/>
            <person name="Ettema T.J."/>
        </authorList>
    </citation>
    <scope>NUCLEOTIDE SEQUENCE</scope>
</reference>
<proteinExistence type="predicted"/>
<accession>A0A0F9WDE7</accession>
<name>A0A0F9WDE7_9ZZZZ</name>
<protein>
    <submittedName>
        <fullName evidence="1">Uncharacterized protein</fullName>
    </submittedName>
</protein>
<organism evidence="1">
    <name type="scientific">marine sediment metagenome</name>
    <dbReference type="NCBI Taxonomy" id="412755"/>
    <lineage>
        <taxon>unclassified sequences</taxon>
        <taxon>metagenomes</taxon>
        <taxon>ecological metagenomes</taxon>
    </lineage>
</organism>
<evidence type="ECO:0000313" key="1">
    <source>
        <dbReference type="EMBL" id="KKN76253.1"/>
    </source>
</evidence>
<dbReference type="EMBL" id="LAZR01000298">
    <property type="protein sequence ID" value="KKN76253.1"/>
    <property type="molecule type" value="Genomic_DNA"/>
</dbReference>
<sequence>MAVTPKLQTISPKLSTTGVICATKQRKAGILIPQCPPKNTIEINGPQDYYLWAWYSREPQKATYDLLFREDI</sequence>
<comment type="caution">
    <text evidence="1">The sequence shown here is derived from an EMBL/GenBank/DDBJ whole genome shotgun (WGS) entry which is preliminary data.</text>
</comment>